<name>A0A418MF96_9BACT</name>
<evidence type="ECO:0000256" key="4">
    <source>
        <dbReference type="SAM" id="SignalP"/>
    </source>
</evidence>
<feature type="compositionally biased region" description="Low complexity" evidence="2">
    <location>
        <begin position="331"/>
        <end position="350"/>
    </location>
</feature>
<keyword evidence="3" id="KW-0812">Transmembrane</keyword>
<keyword evidence="3" id="KW-1133">Transmembrane helix</keyword>
<accession>A0A418MF96</accession>
<dbReference type="Proteomes" id="UP000283523">
    <property type="component" value="Unassembled WGS sequence"/>
</dbReference>
<reference evidence="5 6" key="1">
    <citation type="submission" date="2018-08" db="EMBL/GenBank/DDBJ databases">
        <title>Fibrisoma montanum sp. nov., isolated from Danxia mountain soil.</title>
        <authorList>
            <person name="Huang Y."/>
        </authorList>
    </citation>
    <scope>NUCLEOTIDE SEQUENCE [LARGE SCALE GENOMIC DNA]</scope>
    <source>
        <strain evidence="5 6">HYT19</strain>
    </source>
</reference>
<feature type="signal peptide" evidence="4">
    <location>
        <begin position="1"/>
        <end position="19"/>
    </location>
</feature>
<feature type="compositionally biased region" description="Polar residues" evidence="2">
    <location>
        <begin position="392"/>
        <end position="402"/>
    </location>
</feature>
<keyword evidence="6" id="KW-1185">Reference proteome</keyword>
<feature type="transmembrane region" description="Helical" evidence="3">
    <location>
        <begin position="450"/>
        <end position="471"/>
    </location>
</feature>
<dbReference type="OrthoDB" id="975521at2"/>
<organism evidence="5 6">
    <name type="scientific">Fibrisoma montanum</name>
    <dbReference type="NCBI Taxonomy" id="2305895"/>
    <lineage>
        <taxon>Bacteria</taxon>
        <taxon>Pseudomonadati</taxon>
        <taxon>Bacteroidota</taxon>
        <taxon>Cytophagia</taxon>
        <taxon>Cytophagales</taxon>
        <taxon>Spirosomataceae</taxon>
        <taxon>Fibrisoma</taxon>
    </lineage>
</organism>
<gene>
    <name evidence="5" type="ORF">DYU11_08960</name>
</gene>
<feature type="compositionally biased region" description="Polar residues" evidence="2">
    <location>
        <begin position="366"/>
        <end position="383"/>
    </location>
</feature>
<evidence type="ECO:0000256" key="2">
    <source>
        <dbReference type="SAM" id="MobiDB-lite"/>
    </source>
</evidence>
<dbReference type="EMBL" id="QXED01000002">
    <property type="protein sequence ID" value="RIV25417.1"/>
    <property type="molecule type" value="Genomic_DNA"/>
</dbReference>
<keyword evidence="3" id="KW-0472">Membrane</keyword>
<evidence type="ECO:0000313" key="5">
    <source>
        <dbReference type="EMBL" id="RIV25417.1"/>
    </source>
</evidence>
<feature type="coiled-coil region" evidence="1">
    <location>
        <begin position="468"/>
        <end position="495"/>
    </location>
</feature>
<evidence type="ECO:0000313" key="6">
    <source>
        <dbReference type="Proteomes" id="UP000283523"/>
    </source>
</evidence>
<proteinExistence type="predicted"/>
<feature type="region of interest" description="Disordered" evidence="2">
    <location>
        <begin position="325"/>
        <end position="431"/>
    </location>
</feature>
<sequence>MKKLFTFYIALLTALQVVEAPVFGQSPSPLTKRDDDNITYYARERLTLLNQLMNQLTDKELEGRDVNYLISNSYQPGENQVFYNDLVTIEDDINPDHTSTDKTEDVTIEKYLTDLSLFYAKPDQPNTIIFSNYRFPPARQEKDFILKKVYFTSTFRGKNTKTDKAYLPTNRVVEMRAERINNKWQVRIIRFGFFQPGESMESIPQNPASPKPGNTTTAEITKVMIPENLSINGADVAYQRTDDGVEVKLKFNRDWTQVVQAGSVDIPIGWYKRQGKLPIYVWVKGDQLDEQTKIEFQKNNNRFIFYKGLTYNGFDRVIQKPVAATTQPVGTTASSIPTSSLTLPSSQTTAIASRPPATEPKPAVLSGSNPSETQPAPTTTQISKAELKSDTPIPNQPASITTDAAVAQEKTRPSTPIVKVPDKQETSTPTLTQSLTAEAKARKARYRRAGWLQIVGGIAGLVGGYLSYSAIKKDYDNYKARVDQLNNNYNTWRDLTRNPTGSSLEPMSISSYGKPGMYGAYAGCAVSLALVVNSIRSFGKAGKIKPLIKK</sequence>
<protein>
    <submittedName>
        <fullName evidence="5">Uncharacterized protein</fullName>
    </submittedName>
</protein>
<keyword evidence="1" id="KW-0175">Coiled coil</keyword>
<dbReference type="AlphaFoldDB" id="A0A418MF96"/>
<evidence type="ECO:0000256" key="1">
    <source>
        <dbReference type="SAM" id="Coils"/>
    </source>
</evidence>
<dbReference type="RefSeq" id="WP_119667299.1">
    <property type="nucleotide sequence ID" value="NZ_QXED01000002.1"/>
</dbReference>
<feature type="chain" id="PRO_5019160811" evidence="4">
    <location>
        <begin position="20"/>
        <end position="550"/>
    </location>
</feature>
<comment type="caution">
    <text evidence="5">The sequence shown here is derived from an EMBL/GenBank/DDBJ whole genome shotgun (WGS) entry which is preliminary data.</text>
</comment>
<evidence type="ECO:0000256" key="3">
    <source>
        <dbReference type="SAM" id="Phobius"/>
    </source>
</evidence>
<keyword evidence="4" id="KW-0732">Signal</keyword>